<feature type="active site" description="Acyl-thioester intermediate" evidence="4">
    <location>
        <position position="90"/>
    </location>
</feature>
<evidence type="ECO:0000256" key="5">
    <source>
        <dbReference type="RuleBase" id="RU003557"/>
    </source>
</evidence>
<feature type="domain" description="Thiolase N-terminal" evidence="6">
    <location>
        <begin position="7"/>
        <end position="264"/>
    </location>
</feature>
<dbReference type="EMBL" id="VBOY01000152">
    <property type="protein sequence ID" value="TMQ61951.1"/>
    <property type="molecule type" value="Genomic_DNA"/>
</dbReference>
<evidence type="ECO:0000313" key="9">
    <source>
        <dbReference type="Proteomes" id="UP000316609"/>
    </source>
</evidence>
<feature type="domain" description="Thiolase C-terminal" evidence="7">
    <location>
        <begin position="273"/>
        <end position="393"/>
    </location>
</feature>
<comment type="similarity">
    <text evidence="1 5">Belongs to the thiolase-like superfamily. Thiolase family.</text>
</comment>
<name>A0A538TEC0_UNCEI</name>
<accession>A0A538TEC0</accession>
<keyword evidence="2 5" id="KW-0808">Transferase</keyword>
<dbReference type="InterPro" id="IPR020616">
    <property type="entry name" value="Thiolase_N"/>
</dbReference>
<dbReference type="PIRSF" id="PIRSF000429">
    <property type="entry name" value="Ac-CoA_Ac_transf"/>
    <property type="match status" value="1"/>
</dbReference>
<evidence type="ECO:0000256" key="1">
    <source>
        <dbReference type="ARBA" id="ARBA00010982"/>
    </source>
</evidence>
<evidence type="ECO:0000256" key="4">
    <source>
        <dbReference type="PIRSR" id="PIRSR000429-1"/>
    </source>
</evidence>
<dbReference type="PROSITE" id="PS00098">
    <property type="entry name" value="THIOLASE_1"/>
    <property type="match status" value="1"/>
</dbReference>
<dbReference type="PANTHER" id="PTHR18919">
    <property type="entry name" value="ACETYL-COA C-ACYLTRANSFERASE"/>
    <property type="match status" value="1"/>
</dbReference>
<dbReference type="Pfam" id="PF00108">
    <property type="entry name" value="Thiolase_N"/>
    <property type="match status" value="1"/>
</dbReference>
<dbReference type="InterPro" id="IPR016039">
    <property type="entry name" value="Thiolase-like"/>
</dbReference>
<reference evidence="8 9" key="1">
    <citation type="journal article" date="2019" name="Nat. Microbiol.">
        <title>Mediterranean grassland soil C-N compound turnover is dependent on rainfall and depth, and is mediated by genomically divergent microorganisms.</title>
        <authorList>
            <person name="Diamond S."/>
            <person name="Andeer P.F."/>
            <person name="Li Z."/>
            <person name="Crits-Christoph A."/>
            <person name="Burstein D."/>
            <person name="Anantharaman K."/>
            <person name="Lane K.R."/>
            <person name="Thomas B.C."/>
            <person name="Pan C."/>
            <person name="Northen T.R."/>
            <person name="Banfield J.F."/>
        </authorList>
    </citation>
    <scope>NUCLEOTIDE SEQUENCE [LARGE SCALE GENOMIC DNA]</scope>
    <source>
        <strain evidence="8">WS_8</strain>
    </source>
</reference>
<dbReference type="FunFam" id="3.40.47.10:FF:000010">
    <property type="entry name" value="Acetyl-CoA acetyltransferase (Thiolase)"/>
    <property type="match status" value="1"/>
</dbReference>
<feature type="active site" description="Proton acceptor" evidence="4">
    <location>
        <position position="350"/>
    </location>
</feature>
<protein>
    <submittedName>
        <fullName evidence="8">Thiolase family protein</fullName>
    </submittedName>
</protein>
<dbReference type="InterPro" id="IPR020617">
    <property type="entry name" value="Thiolase_C"/>
</dbReference>
<dbReference type="InterPro" id="IPR002155">
    <property type="entry name" value="Thiolase"/>
</dbReference>
<dbReference type="InterPro" id="IPR020615">
    <property type="entry name" value="Thiolase_acyl_enz_int_AS"/>
</dbReference>
<dbReference type="PANTHER" id="PTHR18919:SF107">
    <property type="entry name" value="ACETYL-COA ACETYLTRANSFERASE, CYTOSOLIC"/>
    <property type="match status" value="1"/>
</dbReference>
<dbReference type="Proteomes" id="UP000316609">
    <property type="component" value="Unassembled WGS sequence"/>
</dbReference>
<keyword evidence="3 5" id="KW-0012">Acyltransferase</keyword>
<dbReference type="CDD" id="cd00751">
    <property type="entry name" value="thiolase"/>
    <property type="match status" value="1"/>
</dbReference>
<feature type="active site" description="Proton acceptor" evidence="4">
    <location>
        <position position="380"/>
    </location>
</feature>
<organism evidence="8 9">
    <name type="scientific">Eiseniibacteriota bacterium</name>
    <dbReference type="NCBI Taxonomy" id="2212470"/>
    <lineage>
        <taxon>Bacteria</taxon>
        <taxon>Candidatus Eiseniibacteriota</taxon>
    </lineage>
</organism>
<dbReference type="SUPFAM" id="SSF53901">
    <property type="entry name" value="Thiolase-like"/>
    <property type="match status" value="2"/>
</dbReference>
<evidence type="ECO:0000313" key="8">
    <source>
        <dbReference type="EMBL" id="TMQ61951.1"/>
    </source>
</evidence>
<evidence type="ECO:0000256" key="2">
    <source>
        <dbReference type="ARBA" id="ARBA00022679"/>
    </source>
</evidence>
<dbReference type="InterPro" id="IPR020613">
    <property type="entry name" value="Thiolase_CS"/>
</dbReference>
<evidence type="ECO:0000259" key="7">
    <source>
        <dbReference type="Pfam" id="PF02803"/>
    </source>
</evidence>
<dbReference type="GO" id="GO:0003988">
    <property type="term" value="F:acetyl-CoA C-acyltransferase activity"/>
    <property type="evidence" value="ECO:0007669"/>
    <property type="project" value="UniProtKB-ARBA"/>
</dbReference>
<dbReference type="PROSITE" id="PS00737">
    <property type="entry name" value="THIOLASE_2"/>
    <property type="match status" value="1"/>
</dbReference>
<evidence type="ECO:0000256" key="3">
    <source>
        <dbReference type="ARBA" id="ARBA00023315"/>
    </source>
</evidence>
<dbReference type="NCBIfam" id="TIGR01930">
    <property type="entry name" value="AcCoA-C-Actrans"/>
    <property type="match status" value="1"/>
</dbReference>
<dbReference type="Pfam" id="PF02803">
    <property type="entry name" value="Thiolase_C"/>
    <property type="match status" value="1"/>
</dbReference>
<comment type="caution">
    <text evidence="8">The sequence shown here is derived from an EMBL/GenBank/DDBJ whole genome shotgun (WGS) entry which is preliminary data.</text>
</comment>
<gene>
    <name evidence="8" type="ORF">E6K78_12285</name>
</gene>
<sequence>MTAPRIYLAGGMRTPIGNFGGSLARSSAAALGGIAAKAALERARLPAEAVGEVIVGHARQAGNGPNLARQVVRRAGLADTVPAFTINKACASGMQAIASAAQSVQLGERHVVLAGGTEHMSSIPFLATHVRWGVKLGDEPLVDAMYRDGYLCPLCDQLMGETSETLAREYRIDREEQDAYALESNRRAARAWDQGRFADEVVAVDVVDGKRSSRVERDEHYRADASLEDMAKLKPVFAKDGTITAGNASAITDGAAALVVLSEEAAKRHGIAPQASLLGATSVGVDPARMGIGPVPAVRALLERHHVKLEDVEVVELNEAFASQVLACDRELHFDRERLNVNGGAISLGHPTGCSGTRIVVTLLHELTRVKGRYGLATLCVSGGQGMALLVERA</sequence>
<proteinExistence type="inferred from homology"/>
<evidence type="ECO:0000259" key="6">
    <source>
        <dbReference type="Pfam" id="PF00108"/>
    </source>
</evidence>
<dbReference type="AlphaFoldDB" id="A0A538TEC0"/>
<dbReference type="Gene3D" id="3.40.47.10">
    <property type="match status" value="2"/>
</dbReference>